<evidence type="ECO:0000259" key="10">
    <source>
        <dbReference type="Pfam" id="PF07731"/>
    </source>
</evidence>
<dbReference type="Pfam" id="PF07732">
    <property type="entry name" value="Cu-oxidase_3"/>
    <property type="match status" value="1"/>
</dbReference>
<name>A0AA44Y0V6_BURVI</name>
<evidence type="ECO:0000256" key="4">
    <source>
        <dbReference type="ARBA" id="ARBA00023002"/>
    </source>
</evidence>
<dbReference type="RefSeq" id="WP_027810166.1">
    <property type="nucleotide sequence ID" value="NZ_CADFFD010000069.1"/>
</dbReference>
<dbReference type="InterPro" id="IPR011707">
    <property type="entry name" value="Cu-oxidase-like_N"/>
</dbReference>
<comment type="subcellular location">
    <subcellularLocation>
        <location evidence="1">Periplasm</location>
    </subcellularLocation>
</comment>
<dbReference type="CDD" id="cd13879">
    <property type="entry name" value="CuRO_2_McoP_like"/>
    <property type="match status" value="1"/>
</dbReference>
<evidence type="ECO:0000256" key="3">
    <source>
        <dbReference type="ARBA" id="ARBA00022723"/>
    </source>
</evidence>
<dbReference type="InterPro" id="IPR011706">
    <property type="entry name" value="Cu-oxidase_C"/>
</dbReference>
<dbReference type="PANTHER" id="PTHR48267:SF1">
    <property type="entry name" value="BILIRUBIN OXIDASE"/>
    <property type="match status" value="1"/>
</dbReference>
<evidence type="ECO:0000313" key="13">
    <source>
        <dbReference type="Proteomes" id="UP000237632"/>
    </source>
</evidence>
<dbReference type="InterPro" id="IPR033138">
    <property type="entry name" value="Cu_oxidase_CS"/>
</dbReference>
<dbReference type="PROSITE" id="PS51318">
    <property type="entry name" value="TAT"/>
    <property type="match status" value="1"/>
</dbReference>
<gene>
    <name evidence="12" type="ORF">C6T65_23510</name>
</gene>
<dbReference type="EC" id="1.16.3.4" evidence="5"/>
<comment type="caution">
    <text evidence="12">The sequence shown here is derived from an EMBL/GenBank/DDBJ whole genome shotgun (WGS) entry which is preliminary data.</text>
</comment>
<evidence type="ECO:0000256" key="5">
    <source>
        <dbReference type="ARBA" id="ARBA00038978"/>
    </source>
</evidence>
<dbReference type="Proteomes" id="UP000237632">
    <property type="component" value="Unassembled WGS sequence"/>
</dbReference>
<dbReference type="GO" id="GO:0016491">
    <property type="term" value="F:oxidoreductase activity"/>
    <property type="evidence" value="ECO:0007669"/>
    <property type="project" value="UniProtKB-KW"/>
</dbReference>
<dbReference type="InterPro" id="IPR008972">
    <property type="entry name" value="Cupredoxin"/>
</dbReference>
<dbReference type="Pfam" id="PF07731">
    <property type="entry name" value="Cu-oxidase_2"/>
    <property type="match status" value="1"/>
</dbReference>
<dbReference type="InterPro" id="IPR045087">
    <property type="entry name" value="Cu-oxidase_fam"/>
</dbReference>
<evidence type="ECO:0000313" key="12">
    <source>
        <dbReference type="EMBL" id="PRH39962.1"/>
    </source>
</evidence>
<evidence type="ECO:0000256" key="8">
    <source>
        <dbReference type="ARBA" id="ARBA00043090"/>
    </source>
</evidence>
<protein>
    <recommendedName>
        <fullName evidence="6">Multicopper oxidase CueO</fullName>
        <ecNumber evidence="5">1.16.3.4</ecNumber>
    </recommendedName>
    <alternativeName>
        <fullName evidence="7">Copper efflux oxidase</fullName>
    </alternativeName>
    <alternativeName>
        <fullName evidence="8">Cuprous oxidase</fullName>
    </alternativeName>
</protein>
<dbReference type="PROSITE" id="PS00080">
    <property type="entry name" value="MULTICOPPER_OXIDASE2"/>
    <property type="match status" value="1"/>
</dbReference>
<dbReference type="PANTHER" id="PTHR48267">
    <property type="entry name" value="CUPREDOXIN SUPERFAMILY PROTEIN"/>
    <property type="match status" value="1"/>
</dbReference>
<dbReference type="InterPro" id="IPR006311">
    <property type="entry name" value="TAT_signal"/>
</dbReference>
<keyword evidence="4" id="KW-0560">Oxidoreductase</keyword>
<proteinExistence type="predicted"/>
<dbReference type="PROSITE" id="PS00079">
    <property type="entry name" value="MULTICOPPER_OXIDASE1"/>
    <property type="match status" value="1"/>
</dbReference>
<evidence type="ECO:0000256" key="9">
    <source>
        <dbReference type="ARBA" id="ARBA00048092"/>
    </source>
</evidence>
<dbReference type="Gene3D" id="2.60.40.420">
    <property type="entry name" value="Cupredoxins - blue copper proteins"/>
    <property type="match status" value="3"/>
</dbReference>
<accession>A0AA44Y0V6</accession>
<dbReference type="SUPFAM" id="SSF49503">
    <property type="entry name" value="Cupredoxins"/>
    <property type="match status" value="3"/>
</dbReference>
<evidence type="ECO:0000256" key="6">
    <source>
        <dbReference type="ARBA" id="ARBA00041027"/>
    </source>
</evidence>
<keyword evidence="3" id="KW-0479">Metal-binding</keyword>
<evidence type="ECO:0000256" key="7">
    <source>
        <dbReference type="ARBA" id="ARBA00042896"/>
    </source>
</evidence>
<dbReference type="EMBL" id="PVHK01000178">
    <property type="protein sequence ID" value="PRH39962.1"/>
    <property type="molecule type" value="Genomic_DNA"/>
</dbReference>
<feature type="domain" description="Plastocyanin-like" evidence="10">
    <location>
        <begin position="414"/>
        <end position="547"/>
    </location>
</feature>
<comment type="catalytic activity">
    <reaction evidence="9">
        <text>4 Cu(+) + O2 + 4 H(+) = 4 Cu(2+) + 2 H2O</text>
        <dbReference type="Rhea" id="RHEA:30083"/>
        <dbReference type="ChEBI" id="CHEBI:15377"/>
        <dbReference type="ChEBI" id="CHEBI:15378"/>
        <dbReference type="ChEBI" id="CHEBI:15379"/>
        <dbReference type="ChEBI" id="CHEBI:29036"/>
        <dbReference type="ChEBI" id="CHEBI:49552"/>
        <dbReference type="EC" id="1.16.3.4"/>
    </reaction>
    <physiologicalReaction direction="left-to-right" evidence="9">
        <dbReference type="Rhea" id="RHEA:30084"/>
    </physiologicalReaction>
</comment>
<organism evidence="12 13">
    <name type="scientific">Burkholderia vietnamiensis</name>
    <dbReference type="NCBI Taxonomy" id="60552"/>
    <lineage>
        <taxon>Bacteria</taxon>
        <taxon>Pseudomonadati</taxon>
        <taxon>Pseudomonadota</taxon>
        <taxon>Betaproteobacteria</taxon>
        <taxon>Burkholderiales</taxon>
        <taxon>Burkholderiaceae</taxon>
        <taxon>Burkholderia</taxon>
        <taxon>Burkholderia cepacia complex</taxon>
    </lineage>
</organism>
<evidence type="ECO:0000256" key="1">
    <source>
        <dbReference type="ARBA" id="ARBA00004418"/>
    </source>
</evidence>
<evidence type="ECO:0000259" key="11">
    <source>
        <dbReference type="Pfam" id="PF07732"/>
    </source>
</evidence>
<dbReference type="GO" id="GO:0042597">
    <property type="term" value="C:periplasmic space"/>
    <property type="evidence" value="ECO:0007669"/>
    <property type="project" value="UniProtKB-SubCell"/>
</dbReference>
<dbReference type="CDD" id="cd13852">
    <property type="entry name" value="CuRO_1_McoP_like"/>
    <property type="match status" value="1"/>
</dbReference>
<dbReference type="InterPro" id="IPR002355">
    <property type="entry name" value="Cu_oxidase_Cu_BS"/>
</dbReference>
<reference evidence="12 13" key="1">
    <citation type="submission" date="2018-03" db="EMBL/GenBank/DDBJ databases">
        <authorList>
            <person name="Nguyen K."/>
            <person name="Fouts D."/>
            <person name="Sutton G."/>
        </authorList>
    </citation>
    <scope>NUCLEOTIDE SEQUENCE [LARGE SCALE GENOMIC DNA]</scope>
    <source>
        <strain evidence="12 13">AU3578</strain>
    </source>
</reference>
<sequence length="548" mass="61119">MTTIDRITRRTLLRASLASTVIAVGPRPLATLLQPNARAAGTPFIPDVSIELHARPDRLNLLRGPATGVWRYDGKVTHGDPHALWFVSDGYAPVVHVRRTQKVRIEFVNDLPEPTIVHWHGLLVPASMDGHPRDAIATKQRYVYEFDVLNRAGTYWFHAHPDGRTGAQIYHGQAGLLIVDDEEDAALPLPRGSYDVPLMIQDRTFDDDNQLVYLSQQSGGMMGGRGMMGNRGMMGGGMMGRGMMNGGQGGMADMMVQMMGFLGDRILVNGRPDYVLPVATRAYRLRFLNASNSRIYKLAWHDGSPLTVIGTDGGLLDRPLRRSYVTLAPAERLDLWVDFSGKPIGTVLTLQSQTFSGDVAMGGMMTRTRLPLGARFPVLTVKVVRREHTNDGLPATLARVPVAHPRDAINFMQPRAFGITMGMMTWGIDGRRFEMDGVAPAETVKAGTTEIWEFRNDESMMLMAHAMHVHGVQFRVLDRVVDAEFAGARHTLSDGYVDDGWKDTVFMMPGERVRLLVYFGERTGMYLYHCHMLEHEDSGLMRNYLVER</sequence>
<feature type="domain" description="Plastocyanin-like" evidence="11">
    <location>
        <begin position="84"/>
        <end position="183"/>
    </location>
</feature>
<dbReference type="GO" id="GO:0005507">
    <property type="term" value="F:copper ion binding"/>
    <property type="evidence" value="ECO:0007669"/>
    <property type="project" value="InterPro"/>
</dbReference>
<comment type="subunit">
    <text evidence="2">Monomer.</text>
</comment>
<dbReference type="AlphaFoldDB" id="A0AA44Y0V6"/>
<evidence type="ECO:0000256" key="2">
    <source>
        <dbReference type="ARBA" id="ARBA00011245"/>
    </source>
</evidence>